<name>A0A1I3T1B8_9FLAO</name>
<evidence type="ECO:0000313" key="3">
    <source>
        <dbReference type="Proteomes" id="UP000199559"/>
    </source>
</evidence>
<evidence type="ECO:0000259" key="1">
    <source>
        <dbReference type="Pfam" id="PF19081"/>
    </source>
</evidence>
<sequence length="1479" mass="153686">MRNLIILTAFALSGYFNLNVTSDTPDAVININYSTVAVADTEVLNPLYTLPTKTRFNPNCNIEQGIAILPKTGVCFIEDVVFESYNALQEDFYKNDVILQMASLQSQYKAGTFIDIDQTTYTPEQLITDILVNNPCATISNVISSTGSDFGTGFGFDNGIAYFSADPGAFPFESGIVLSTGDATVLPGPHFSGDESTGFWSGDAELEALIPGMTGQSRDATSIQFDFTPTRNTLNFDFLFASEEYGEEQCDFGDAFAFILTDLDNPGPPVNLAVVPGTTDVVSVLTVRDMANNALCASENPIYFDAYYAVGPAGFNNPLRLRGHTQSMTAFSPVTPGTNYRIKLVIADYEDHALNSAVFLGQNSFNAAGGSLGDDITIANGTAQCEGTTVTLTSSLPTAGHIWYFNGAEIIGETGATLDVTLDGTYSADITISPTCTSTDEVLVEFIPAPTADVKTNEQSCTSYTLEALSTNNNYYTATGGPNGTGTIVTAGTDIIVTTTLYVYTETGTAPNICSDETSFTVTIDAAPVADSPMDVEACDTYTLPVLTANNTYHTASGGASTTELPVGEIITSTTTLFVYKSIGTAPNICTDESSFLITIEDSPTLTLTNTTCSTDLLTYNVSFTVSSTSALITTTAGTVGSGNITDIPVGTDITITATNPSNSSCTADLDVTAPNCSCPIIDAPITPNNPSVCAGVTTPTLTVTLPGLPSVGDQVNWYDASSGGTLLQSNSLSYLPTGPFTAGTTYTYYAEAEESISGCVSSRIAVTLTWSDTVVADSPMDVEACDTYTLPALTANNTYHTATGGASGTEVSAGTDITTTTTLYIYKSIGTAPNNCTDEDSFVVTINTSPTADVISDVQSCGAYTLPTLSANNDYYSATGGPNGTGNLIASGTDITATSTLYIYTQTGTAPNICSDESSFTVTIDAAPVSDSPMDVEACDTYTLPALTANNTYHTATGGASGTEVSAGTDITTTTTLYIYKSIGTAPNNCTDESSFVITINASPTADVISDEQSCSSYTLPTLSANNDYYSATGGPNGTGNLIASGTDITATSTLYIYTETGTAPNICFDETSFVITIDSAPVADSPMDVEACDTYTLPALTANNTYHTATGGSPTTEISAGTDITTTTTLFVYKSIGTAPNNCTDESSFVVTINTSPTADVIGDVQSCGAYTLPTLNANNNYYSATGGPNGTGTIVTAGTDITGTSTLYVYTETGTTPNTCFDESSFTVTIDAAPVADSPMDVEACDTYTLPALTANNTYHTATGGASATELPVGEIITSTTTLFVYKSIGTAPNNCTDESSFVITINTSPTADVISDVQSCGAYTLPTLNANNNYYSATGGPNGTGTLIASGTDITATTTLYVYTETGTAPNICSDETSFIITIDGTVVADSPMDVEACDTYTLPALTANNTYHTATGGASTTELPVGEIITSTTTLFVYKSIGTAPNNCTDESSFVITINTSPTADVISDVQSCG</sequence>
<dbReference type="Pfam" id="PF19081">
    <property type="entry name" value="Ig_7"/>
    <property type="match status" value="1"/>
</dbReference>
<reference evidence="3" key="1">
    <citation type="submission" date="2016-10" db="EMBL/GenBank/DDBJ databases">
        <authorList>
            <person name="Varghese N."/>
            <person name="Submissions S."/>
        </authorList>
    </citation>
    <scope>NUCLEOTIDE SEQUENCE [LARGE SCALE GENOMIC DNA]</scope>
    <source>
        <strain evidence="3">DSM 28881</strain>
    </source>
</reference>
<accession>A0A1I3T1B8</accession>
<evidence type="ECO:0000313" key="2">
    <source>
        <dbReference type="EMBL" id="SFJ64874.1"/>
    </source>
</evidence>
<dbReference type="EMBL" id="FORM01000014">
    <property type="protein sequence ID" value="SFJ64874.1"/>
    <property type="molecule type" value="Genomic_DNA"/>
</dbReference>
<dbReference type="NCBIfam" id="NF038133">
    <property type="entry name" value="choice_anch_L"/>
    <property type="match status" value="1"/>
</dbReference>
<keyword evidence="3" id="KW-1185">Reference proteome</keyword>
<dbReference type="InterPro" id="IPR044023">
    <property type="entry name" value="Ig_7"/>
</dbReference>
<dbReference type="InterPro" id="IPR049804">
    <property type="entry name" value="Choice_anch_L"/>
</dbReference>
<proteinExistence type="predicted"/>
<dbReference type="STRING" id="1144750.SAMN05443431_1141"/>
<feature type="domain" description="Ig-like" evidence="1">
    <location>
        <begin position="684"/>
        <end position="770"/>
    </location>
</feature>
<dbReference type="RefSeq" id="WP_090842312.1">
    <property type="nucleotide sequence ID" value="NZ_FORM01000014.1"/>
</dbReference>
<organism evidence="2 3">
    <name type="scientific">Olleya namhaensis</name>
    <dbReference type="NCBI Taxonomy" id="1144750"/>
    <lineage>
        <taxon>Bacteria</taxon>
        <taxon>Pseudomonadati</taxon>
        <taxon>Bacteroidota</taxon>
        <taxon>Flavobacteriia</taxon>
        <taxon>Flavobacteriales</taxon>
        <taxon>Flavobacteriaceae</taxon>
    </lineage>
</organism>
<protein>
    <recommendedName>
        <fullName evidence="1">Ig-like domain-containing protein</fullName>
    </recommendedName>
</protein>
<gene>
    <name evidence="2" type="ORF">SAMN05443431_1141</name>
</gene>
<dbReference type="Proteomes" id="UP000199559">
    <property type="component" value="Unassembled WGS sequence"/>
</dbReference>
<feature type="non-terminal residue" evidence="2">
    <location>
        <position position="1479"/>
    </location>
</feature>